<dbReference type="EMBL" id="CAJOBP010002153">
    <property type="protein sequence ID" value="CAF4337587.1"/>
    <property type="molecule type" value="Genomic_DNA"/>
</dbReference>
<dbReference type="EMBL" id="CAJNXB010005346">
    <property type="protein sequence ID" value="CAF3420641.1"/>
    <property type="molecule type" value="Genomic_DNA"/>
</dbReference>
<dbReference type="InterPro" id="IPR038717">
    <property type="entry name" value="Tc1-like_DDE_dom"/>
</dbReference>
<feature type="domain" description="Tc1-like transposase DDE" evidence="1">
    <location>
        <begin position="42"/>
        <end position="175"/>
    </location>
</feature>
<evidence type="ECO:0000313" key="6">
    <source>
        <dbReference type="EMBL" id="CAF4557778.1"/>
    </source>
</evidence>
<sequence>MKSVYMVEQARKKPFVNKPNRAKRIQYAKTMMEKPFSYWKDILWSDELKFNIFSSDGKIMVWRSKTEEFSPQCAVPTIKHQGGSVMVWGCFSCAGVGSLHFIEGMMNRFAYREILETNLIQSEKKLGLDDKFVFQHDNNPKHTTAIIKYCLKKKHIEVLKWPPFSPDLNPIVHMW</sequence>
<organism evidence="6 8">
    <name type="scientific">Rotaria socialis</name>
    <dbReference type="NCBI Taxonomy" id="392032"/>
    <lineage>
        <taxon>Eukaryota</taxon>
        <taxon>Metazoa</taxon>
        <taxon>Spiralia</taxon>
        <taxon>Gnathifera</taxon>
        <taxon>Rotifera</taxon>
        <taxon>Eurotatoria</taxon>
        <taxon>Bdelloidea</taxon>
        <taxon>Philodinida</taxon>
        <taxon>Philodinidae</taxon>
        <taxon>Rotaria</taxon>
    </lineage>
</organism>
<evidence type="ECO:0000313" key="7">
    <source>
        <dbReference type="EMBL" id="CAF4821222.1"/>
    </source>
</evidence>
<protein>
    <recommendedName>
        <fullName evidence="1">Tc1-like transposase DDE domain-containing protein</fullName>
    </recommendedName>
</protein>
<reference evidence="6" key="1">
    <citation type="submission" date="2021-02" db="EMBL/GenBank/DDBJ databases">
        <authorList>
            <person name="Nowell W R."/>
        </authorList>
    </citation>
    <scope>NUCLEOTIDE SEQUENCE</scope>
</reference>
<dbReference type="Pfam" id="PF13358">
    <property type="entry name" value="DDE_3"/>
    <property type="match status" value="1"/>
</dbReference>
<evidence type="ECO:0000259" key="1">
    <source>
        <dbReference type="Pfam" id="PF13358"/>
    </source>
</evidence>
<evidence type="ECO:0000313" key="9">
    <source>
        <dbReference type="Proteomes" id="UP000663873"/>
    </source>
</evidence>
<dbReference type="Proteomes" id="UP000663851">
    <property type="component" value="Unassembled WGS sequence"/>
</dbReference>
<dbReference type="EMBL" id="CAJOBS010002531">
    <property type="protein sequence ID" value="CAF4821222.1"/>
    <property type="molecule type" value="Genomic_DNA"/>
</dbReference>
<dbReference type="InterPro" id="IPR036397">
    <property type="entry name" value="RNaseH_sf"/>
</dbReference>
<accession>A0A820Z029</accession>
<dbReference type="GO" id="GO:0003676">
    <property type="term" value="F:nucleic acid binding"/>
    <property type="evidence" value="ECO:0007669"/>
    <property type="project" value="InterPro"/>
</dbReference>
<dbReference type="EMBL" id="CAJOBO010001086">
    <property type="protein sequence ID" value="CAF4335957.1"/>
    <property type="molecule type" value="Genomic_DNA"/>
</dbReference>
<name>A0A820Z029_9BILA</name>
<evidence type="ECO:0000313" key="4">
    <source>
        <dbReference type="EMBL" id="CAF4337587.1"/>
    </source>
</evidence>
<dbReference type="PANTHER" id="PTHR23022:SF135">
    <property type="entry name" value="SI:DKEY-77F5.3"/>
    <property type="match status" value="1"/>
</dbReference>
<evidence type="ECO:0000313" key="5">
    <source>
        <dbReference type="EMBL" id="CAF4531378.1"/>
    </source>
</evidence>
<dbReference type="EMBL" id="CAJOBQ010002397">
    <property type="protein sequence ID" value="CAF4557778.1"/>
    <property type="molecule type" value="Genomic_DNA"/>
</dbReference>
<keyword evidence="9" id="KW-1185">Reference proteome</keyword>
<dbReference type="Proteomes" id="UP000663825">
    <property type="component" value="Unassembled WGS sequence"/>
</dbReference>
<dbReference type="Proteomes" id="UP000663848">
    <property type="component" value="Unassembled WGS sequence"/>
</dbReference>
<dbReference type="AlphaFoldDB" id="A0A820Z029"/>
<dbReference type="EMBL" id="CAJOBR010000636">
    <property type="protein sequence ID" value="CAF4531378.1"/>
    <property type="molecule type" value="Genomic_DNA"/>
</dbReference>
<evidence type="ECO:0000313" key="8">
    <source>
        <dbReference type="Proteomes" id="UP000663862"/>
    </source>
</evidence>
<dbReference type="Proteomes" id="UP000663873">
    <property type="component" value="Unassembled WGS sequence"/>
</dbReference>
<proteinExistence type="predicted"/>
<evidence type="ECO:0000313" key="2">
    <source>
        <dbReference type="EMBL" id="CAF3420641.1"/>
    </source>
</evidence>
<gene>
    <name evidence="3" type="ORF">HFQ381_LOCUS15778</name>
    <name evidence="5" type="ORF">QYT958_LOCUS6911</name>
    <name evidence="2" type="ORF">TIS948_LOCUS29436</name>
    <name evidence="7" type="ORF">TOA249_LOCUS24597</name>
    <name evidence="6" type="ORF">TSG867_LOCUS25113</name>
    <name evidence="4" type="ORF">UJA718_LOCUS14915</name>
</gene>
<evidence type="ECO:0000313" key="3">
    <source>
        <dbReference type="EMBL" id="CAF4335957.1"/>
    </source>
</evidence>
<dbReference type="InterPro" id="IPR052338">
    <property type="entry name" value="Transposase_5"/>
</dbReference>
<dbReference type="Gene3D" id="3.30.420.10">
    <property type="entry name" value="Ribonuclease H-like superfamily/Ribonuclease H"/>
    <property type="match status" value="1"/>
</dbReference>
<dbReference type="Proteomes" id="UP000663862">
    <property type="component" value="Unassembled WGS sequence"/>
</dbReference>
<dbReference type="PANTHER" id="PTHR23022">
    <property type="entry name" value="TRANSPOSABLE ELEMENT-RELATED"/>
    <property type="match status" value="1"/>
</dbReference>
<dbReference type="Proteomes" id="UP000663838">
    <property type="component" value="Unassembled WGS sequence"/>
</dbReference>
<dbReference type="OrthoDB" id="4843387at2759"/>
<comment type="caution">
    <text evidence="6">The sequence shown here is derived from an EMBL/GenBank/DDBJ whole genome shotgun (WGS) entry which is preliminary data.</text>
</comment>